<evidence type="ECO:0000313" key="1">
    <source>
        <dbReference type="EMBL" id="MFC7140365.1"/>
    </source>
</evidence>
<dbReference type="Proteomes" id="UP001596432">
    <property type="component" value="Unassembled WGS sequence"/>
</dbReference>
<reference evidence="1 2" key="1">
    <citation type="journal article" date="2019" name="Int. J. Syst. Evol. Microbiol.">
        <title>The Global Catalogue of Microorganisms (GCM) 10K type strain sequencing project: providing services to taxonomists for standard genome sequencing and annotation.</title>
        <authorList>
            <consortium name="The Broad Institute Genomics Platform"/>
            <consortium name="The Broad Institute Genome Sequencing Center for Infectious Disease"/>
            <person name="Wu L."/>
            <person name="Ma J."/>
        </authorList>
    </citation>
    <scope>NUCLEOTIDE SEQUENCE [LARGE SCALE GENOMIC DNA]</scope>
    <source>
        <strain evidence="1 2">XZYJT29</strain>
    </source>
</reference>
<dbReference type="InterPro" id="IPR043835">
    <property type="entry name" value="DUF5811"/>
</dbReference>
<dbReference type="GeneID" id="78820653"/>
<dbReference type="EMBL" id="JBHTAS010000001">
    <property type="protein sequence ID" value="MFC7140365.1"/>
    <property type="molecule type" value="Genomic_DNA"/>
</dbReference>
<accession>A0ABD5Y4S9</accession>
<keyword evidence="2" id="KW-1185">Reference proteome</keyword>
<organism evidence="1 2">
    <name type="scientific">Halosimplex aquaticum</name>
    <dbReference type="NCBI Taxonomy" id="3026162"/>
    <lineage>
        <taxon>Archaea</taxon>
        <taxon>Methanobacteriati</taxon>
        <taxon>Methanobacteriota</taxon>
        <taxon>Stenosarchaea group</taxon>
        <taxon>Halobacteria</taxon>
        <taxon>Halobacteriales</taxon>
        <taxon>Haloarculaceae</taxon>
        <taxon>Halosimplex</taxon>
    </lineage>
</organism>
<dbReference type="RefSeq" id="WP_274325923.1">
    <property type="nucleotide sequence ID" value="NZ_CP118158.1"/>
</dbReference>
<dbReference type="AlphaFoldDB" id="A0ABD5Y4S9"/>
<sequence length="117" mass="12240">MYGNTSFGDEGLDPETLTADQRRQLERDLSLVAQHTRKLLPAEFVVGSDLTEGSDGPEATVAVRPPVGPVVSAGYTPEEADATITEDERTDLAQGLAASAALQVKQALSGSTSPTAR</sequence>
<gene>
    <name evidence="1" type="ORF">ACFQMA_11065</name>
</gene>
<evidence type="ECO:0000313" key="2">
    <source>
        <dbReference type="Proteomes" id="UP001596432"/>
    </source>
</evidence>
<name>A0ABD5Y4S9_9EURY</name>
<comment type="caution">
    <text evidence="1">The sequence shown here is derived from an EMBL/GenBank/DDBJ whole genome shotgun (WGS) entry which is preliminary data.</text>
</comment>
<proteinExistence type="predicted"/>
<dbReference type="Pfam" id="PF19128">
    <property type="entry name" value="DUF5811"/>
    <property type="match status" value="1"/>
</dbReference>
<protein>
    <submittedName>
        <fullName evidence="1">DUF5811 family protein</fullName>
    </submittedName>
</protein>